<dbReference type="PROSITE" id="PS51882">
    <property type="entry name" value="G_ALPHA"/>
    <property type="match status" value="1"/>
</dbReference>
<organism evidence="7 8">
    <name type="scientific">Leptotrombidium deliense</name>
    <dbReference type="NCBI Taxonomy" id="299467"/>
    <lineage>
        <taxon>Eukaryota</taxon>
        <taxon>Metazoa</taxon>
        <taxon>Ecdysozoa</taxon>
        <taxon>Arthropoda</taxon>
        <taxon>Chelicerata</taxon>
        <taxon>Arachnida</taxon>
        <taxon>Acari</taxon>
        <taxon>Acariformes</taxon>
        <taxon>Trombidiformes</taxon>
        <taxon>Prostigmata</taxon>
        <taxon>Anystina</taxon>
        <taxon>Parasitengona</taxon>
        <taxon>Trombiculoidea</taxon>
        <taxon>Trombiculidae</taxon>
        <taxon>Leptotrombidium</taxon>
    </lineage>
</organism>
<dbReference type="InterPro" id="IPR001019">
    <property type="entry name" value="Gprotein_alpha_su"/>
</dbReference>
<dbReference type="GO" id="GO:0046872">
    <property type="term" value="F:metal ion binding"/>
    <property type="evidence" value="ECO:0007669"/>
    <property type="project" value="UniProtKB-KW"/>
</dbReference>
<evidence type="ECO:0000313" key="8">
    <source>
        <dbReference type="Proteomes" id="UP000288716"/>
    </source>
</evidence>
<dbReference type="GO" id="GO:0001664">
    <property type="term" value="F:G protein-coupled receptor binding"/>
    <property type="evidence" value="ECO:0007669"/>
    <property type="project" value="TreeGrafter"/>
</dbReference>
<dbReference type="EMBL" id="NCKV01001509">
    <property type="protein sequence ID" value="RWS28220.1"/>
    <property type="molecule type" value="Genomic_DNA"/>
</dbReference>
<dbReference type="STRING" id="299467.A0A443SL16"/>
<keyword evidence="4" id="KW-0807">Transducer</keyword>
<reference evidence="7 8" key="1">
    <citation type="journal article" date="2018" name="Gigascience">
        <title>Genomes of trombidid mites reveal novel predicted allergens and laterally-transferred genes associated with secondary metabolism.</title>
        <authorList>
            <person name="Dong X."/>
            <person name="Chaisiri K."/>
            <person name="Xia D."/>
            <person name="Armstrong S.D."/>
            <person name="Fang Y."/>
            <person name="Donnelly M.J."/>
            <person name="Kadowaki T."/>
            <person name="McGarry J.W."/>
            <person name="Darby A.C."/>
            <person name="Makepeace B.L."/>
        </authorList>
    </citation>
    <scope>NUCLEOTIDE SEQUENCE [LARGE SCALE GENOMIC DNA]</scope>
    <source>
        <strain evidence="7">UoL-UT</strain>
    </source>
</reference>
<dbReference type="OrthoDB" id="5817230at2759"/>
<dbReference type="Pfam" id="PF00503">
    <property type="entry name" value="G-alpha"/>
    <property type="match status" value="1"/>
</dbReference>
<keyword evidence="6" id="KW-0460">Magnesium</keyword>
<sequence length="143" mass="16323">MSLQMFAVVAILQKPCLLLTAIFVYIIGLSALQCISGQEIRVKSRSSKKRSLEIDRQLNEMARQEKQVIKILLLGAEESGKSTLVKQMKIIHNDGFTKEELLSFMPTVRHNLLASMKYVLLGMSILKIKIHPQNKVRYFLSVY</sequence>
<evidence type="ECO:0000256" key="4">
    <source>
        <dbReference type="ARBA" id="ARBA00023224"/>
    </source>
</evidence>
<dbReference type="PANTHER" id="PTHR10218:SF231">
    <property type="entry name" value="GUANINE NUCLEOTIDE BINDING PROTEIN (G PROTEIN) ALPHA V1"/>
    <property type="match status" value="1"/>
</dbReference>
<dbReference type="Proteomes" id="UP000288716">
    <property type="component" value="Unassembled WGS sequence"/>
</dbReference>
<keyword evidence="2 5" id="KW-0547">Nucleotide-binding</keyword>
<feature type="binding site" evidence="6">
    <location>
        <position position="82"/>
    </location>
    <ligand>
        <name>Mg(2+)</name>
        <dbReference type="ChEBI" id="CHEBI:18420"/>
    </ligand>
</feature>
<dbReference type="GO" id="GO:0031683">
    <property type="term" value="F:G-protein beta/gamma-subunit complex binding"/>
    <property type="evidence" value="ECO:0007669"/>
    <property type="project" value="InterPro"/>
</dbReference>
<evidence type="ECO:0000256" key="1">
    <source>
        <dbReference type="ARBA" id="ARBA00022723"/>
    </source>
</evidence>
<evidence type="ECO:0000256" key="3">
    <source>
        <dbReference type="ARBA" id="ARBA00023134"/>
    </source>
</evidence>
<dbReference type="InterPro" id="IPR011025">
    <property type="entry name" value="GproteinA_insert"/>
</dbReference>
<dbReference type="SUPFAM" id="SSF52540">
    <property type="entry name" value="P-loop containing nucleoside triphosphate hydrolases"/>
    <property type="match status" value="1"/>
</dbReference>
<evidence type="ECO:0000313" key="7">
    <source>
        <dbReference type="EMBL" id="RWS28220.1"/>
    </source>
</evidence>
<comment type="caution">
    <text evidence="7">The sequence shown here is derived from an EMBL/GenBank/DDBJ whole genome shotgun (WGS) entry which is preliminary data.</text>
</comment>
<dbReference type="InterPro" id="IPR027417">
    <property type="entry name" value="P-loop_NTPase"/>
</dbReference>
<accession>A0A443SL16</accession>
<keyword evidence="8" id="KW-1185">Reference proteome</keyword>
<protein>
    <submittedName>
        <fullName evidence="7">Eka-Go1 protein-like protein</fullName>
    </submittedName>
</protein>
<dbReference type="Gene3D" id="1.10.400.10">
    <property type="entry name" value="GI Alpha 1, domain 2-like"/>
    <property type="match status" value="1"/>
</dbReference>
<feature type="binding site" evidence="5">
    <location>
        <begin position="78"/>
        <end position="83"/>
    </location>
    <ligand>
        <name>GTP</name>
        <dbReference type="ChEBI" id="CHEBI:37565"/>
    </ligand>
</feature>
<keyword evidence="3 5" id="KW-0342">GTP-binding</keyword>
<dbReference type="PANTHER" id="PTHR10218">
    <property type="entry name" value="GTP-BINDING PROTEIN ALPHA SUBUNIT"/>
    <property type="match status" value="1"/>
</dbReference>
<dbReference type="GO" id="GO:0003924">
    <property type="term" value="F:GTPase activity"/>
    <property type="evidence" value="ECO:0007669"/>
    <property type="project" value="InterPro"/>
</dbReference>
<dbReference type="FunFam" id="3.40.50.300:FF:000692">
    <property type="entry name" value="Guanine nucleotide-binding protein subunit alpha"/>
    <property type="match status" value="1"/>
</dbReference>
<dbReference type="Gene3D" id="3.40.50.300">
    <property type="entry name" value="P-loop containing nucleotide triphosphate hydrolases"/>
    <property type="match status" value="1"/>
</dbReference>
<dbReference type="AlphaFoldDB" id="A0A443SL16"/>
<dbReference type="GO" id="GO:0005525">
    <property type="term" value="F:GTP binding"/>
    <property type="evidence" value="ECO:0007669"/>
    <property type="project" value="UniProtKB-KW"/>
</dbReference>
<evidence type="ECO:0000256" key="2">
    <source>
        <dbReference type="ARBA" id="ARBA00022741"/>
    </source>
</evidence>
<dbReference type="GO" id="GO:0007188">
    <property type="term" value="P:adenylate cyclase-modulating G protein-coupled receptor signaling pathway"/>
    <property type="evidence" value="ECO:0007669"/>
    <property type="project" value="TreeGrafter"/>
</dbReference>
<evidence type="ECO:0000256" key="5">
    <source>
        <dbReference type="PIRSR" id="PIRSR601019-1"/>
    </source>
</evidence>
<dbReference type="VEuPathDB" id="VectorBase:LDEU003821"/>
<keyword evidence="1 6" id="KW-0479">Metal-binding</keyword>
<dbReference type="GO" id="GO:0005834">
    <property type="term" value="C:heterotrimeric G-protein complex"/>
    <property type="evidence" value="ECO:0007669"/>
    <property type="project" value="TreeGrafter"/>
</dbReference>
<evidence type="ECO:0000256" key="6">
    <source>
        <dbReference type="PIRSR" id="PIRSR601019-2"/>
    </source>
</evidence>
<proteinExistence type="predicted"/>
<dbReference type="GO" id="GO:0005737">
    <property type="term" value="C:cytoplasm"/>
    <property type="evidence" value="ECO:0007669"/>
    <property type="project" value="TreeGrafter"/>
</dbReference>
<gene>
    <name evidence="7" type="ORF">B4U80_02086</name>
</gene>
<name>A0A443SL16_9ACAR</name>
<dbReference type="SUPFAM" id="SSF47895">
    <property type="entry name" value="Transducin (alpha subunit), insertion domain"/>
    <property type="match status" value="1"/>
</dbReference>